<keyword evidence="3" id="KW-1185">Reference proteome</keyword>
<feature type="transmembrane region" description="Helical" evidence="1">
    <location>
        <begin position="68"/>
        <end position="88"/>
    </location>
</feature>
<dbReference type="Proteomes" id="UP001597418">
    <property type="component" value="Unassembled WGS sequence"/>
</dbReference>
<proteinExistence type="predicted"/>
<accession>A0ABW5UBP8</accession>
<evidence type="ECO:0000313" key="3">
    <source>
        <dbReference type="Proteomes" id="UP001597418"/>
    </source>
</evidence>
<gene>
    <name evidence="2" type="ORF">ACFSQ6_08175</name>
</gene>
<feature type="transmembrane region" description="Helical" evidence="1">
    <location>
        <begin position="12"/>
        <end position="29"/>
    </location>
</feature>
<comment type="caution">
    <text evidence="2">The sequence shown here is derived from an EMBL/GenBank/DDBJ whole genome shotgun (WGS) entry which is preliminary data.</text>
</comment>
<dbReference type="RefSeq" id="WP_066755849.1">
    <property type="nucleotide sequence ID" value="NZ_JBHUMB010000006.1"/>
</dbReference>
<dbReference type="EMBL" id="JBHUMB010000006">
    <property type="protein sequence ID" value="MFD2743373.1"/>
    <property type="molecule type" value="Genomic_DNA"/>
</dbReference>
<keyword evidence="1" id="KW-0812">Transmembrane</keyword>
<organism evidence="2 3">
    <name type="scientific">Sphingobacterium populi</name>
    <dbReference type="NCBI Taxonomy" id="1812824"/>
    <lineage>
        <taxon>Bacteria</taxon>
        <taxon>Pseudomonadati</taxon>
        <taxon>Bacteroidota</taxon>
        <taxon>Sphingobacteriia</taxon>
        <taxon>Sphingobacteriales</taxon>
        <taxon>Sphingobacteriaceae</taxon>
        <taxon>Sphingobacterium</taxon>
    </lineage>
</organism>
<protein>
    <recommendedName>
        <fullName evidence="4">Cardiolipin synthase N-terminal domain-containing protein</fullName>
    </recommendedName>
</protein>
<sequence>MQKMYSQTKQAFLFSLVFYSLSMVFVLFQSPIAPVMISVSLLLSMIWVVLVMLEIIRSPRIDNLERTGLTVFIIVLNIFAGIIYFALIRRKVTGIS</sequence>
<evidence type="ECO:0000313" key="2">
    <source>
        <dbReference type="EMBL" id="MFD2743373.1"/>
    </source>
</evidence>
<evidence type="ECO:0000256" key="1">
    <source>
        <dbReference type="SAM" id="Phobius"/>
    </source>
</evidence>
<evidence type="ECO:0008006" key="4">
    <source>
        <dbReference type="Google" id="ProtNLM"/>
    </source>
</evidence>
<keyword evidence="1" id="KW-0472">Membrane</keyword>
<name>A0ABW5UBP8_9SPHI</name>
<keyword evidence="1" id="KW-1133">Transmembrane helix</keyword>
<reference evidence="3" key="1">
    <citation type="journal article" date="2019" name="Int. J. Syst. Evol. Microbiol.">
        <title>The Global Catalogue of Microorganisms (GCM) 10K type strain sequencing project: providing services to taxonomists for standard genome sequencing and annotation.</title>
        <authorList>
            <consortium name="The Broad Institute Genomics Platform"/>
            <consortium name="The Broad Institute Genome Sequencing Center for Infectious Disease"/>
            <person name="Wu L."/>
            <person name="Ma J."/>
        </authorList>
    </citation>
    <scope>NUCLEOTIDE SEQUENCE [LARGE SCALE GENOMIC DNA]</scope>
    <source>
        <strain evidence="3">KCTC 42247</strain>
    </source>
</reference>
<feature type="transmembrane region" description="Helical" evidence="1">
    <location>
        <begin position="35"/>
        <end position="56"/>
    </location>
</feature>